<comment type="caution">
    <text evidence="1">The sequence shown here is derived from an EMBL/GenBank/DDBJ whole genome shotgun (WGS) entry which is preliminary data.</text>
</comment>
<dbReference type="Gene3D" id="1.20.120.160">
    <property type="entry name" value="HPT domain"/>
    <property type="match status" value="1"/>
</dbReference>
<dbReference type="EMBL" id="BMDY01000015">
    <property type="protein sequence ID" value="GGB11210.1"/>
    <property type="molecule type" value="Genomic_DNA"/>
</dbReference>
<protein>
    <submittedName>
        <fullName evidence="1">Uncharacterized protein</fullName>
    </submittedName>
</protein>
<evidence type="ECO:0000313" key="2">
    <source>
        <dbReference type="Proteomes" id="UP000651977"/>
    </source>
</evidence>
<organism evidence="1 2">
    <name type="scientific">Agarivorans gilvus</name>
    <dbReference type="NCBI Taxonomy" id="680279"/>
    <lineage>
        <taxon>Bacteria</taxon>
        <taxon>Pseudomonadati</taxon>
        <taxon>Pseudomonadota</taxon>
        <taxon>Gammaproteobacteria</taxon>
        <taxon>Alteromonadales</taxon>
        <taxon>Alteromonadaceae</taxon>
        <taxon>Agarivorans</taxon>
    </lineage>
</organism>
<evidence type="ECO:0000313" key="1">
    <source>
        <dbReference type="EMBL" id="GGB11210.1"/>
    </source>
</evidence>
<reference evidence="2" key="1">
    <citation type="journal article" date="2019" name="Int. J. Syst. Evol. Microbiol.">
        <title>The Global Catalogue of Microorganisms (GCM) 10K type strain sequencing project: providing services to taxonomists for standard genome sequencing and annotation.</title>
        <authorList>
            <consortium name="The Broad Institute Genomics Platform"/>
            <consortium name="The Broad Institute Genome Sequencing Center for Infectious Disease"/>
            <person name="Wu L."/>
            <person name="Ma J."/>
        </authorList>
    </citation>
    <scope>NUCLEOTIDE SEQUENCE [LARGE SCALE GENOMIC DNA]</scope>
    <source>
        <strain evidence="2">CGMCC 1.10131</strain>
    </source>
</reference>
<dbReference type="SUPFAM" id="SSF47226">
    <property type="entry name" value="Histidine-containing phosphotransfer domain, HPT domain"/>
    <property type="match status" value="1"/>
</dbReference>
<dbReference type="Proteomes" id="UP000651977">
    <property type="component" value="Unassembled WGS sequence"/>
</dbReference>
<keyword evidence="2" id="KW-1185">Reference proteome</keyword>
<sequence>MNKLTIDWFKLEAQFNNPQLLRRWLEDFLAGSEQEQTLLQQALLEKRSSPALELQLQGVAALLCSPALHYCLQQLKQSEHKQQPLQQCWQVYQEILIEVEQKLE</sequence>
<name>A0ABQ1I443_9ALTE</name>
<dbReference type="InterPro" id="IPR036641">
    <property type="entry name" value="HPT_dom_sf"/>
</dbReference>
<dbReference type="RefSeq" id="WP_055733218.1">
    <property type="nucleotide sequence ID" value="NZ_BMDY01000015.1"/>
</dbReference>
<accession>A0ABQ1I443</accession>
<gene>
    <name evidence="1" type="ORF">GCM10007414_25810</name>
</gene>
<proteinExistence type="predicted"/>